<dbReference type="GO" id="GO:0020037">
    <property type="term" value="F:heme binding"/>
    <property type="evidence" value="ECO:0007669"/>
    <property type="project" value="InterPro"/>
</dbReference>
<dbReference type="InterPro" id="IPR022655">
    <property type="entry name" value="DUF1553"/>
</dbReference>
<keyword evidence="5" id="KW-1185">Reference proteome</keyword>
<dbReference type="STRING" id="1232681.ADIS_1214"/>
<dbReference type="Pfam" id="PF07583">
    <property type="entry name" value="PSCyt2"/>
    <property type="match status" value="1"/>
</dbReference>
<dbReference type="PANTHER" id="PTHR35889">
    <property type="entry name" value="CYCLOINULO-OLIGOSACCHARIDE FRUCTANOTRANSFERASE-RELATED"/>
    <property type="match status" value="1"/>
</dbReference>
<dbReference type="InterPro" id="IPR011429">
    <property type="entry name" value="Cyt_c_Planctomycete-type"/>
</dbReference>
<evidence type="ECO:0008006" key="6">
    <source>
        <dbReference type="Google" id="ProtNLM"/>
    </source>
</evidence>
<dbReference type="EMBL" id="AQHR01000040">
    <property type="protein sequence ID" value="EON78351.1"/>
    <property type="molecule type" value="Genomic_DNA"/>
</dbReference>
<gene>
    <name evidence="4" type="ORF">ADIS_1214</name>
</gene>
<dbReference type="PANTHER" id="PTHR35889:SF3">
    <property type="entry name" value="F-BOX DOMAIN-CONTAINING PROTEIN"/>
    <property type="match status" value="1"/>
</dbReference>
<evidence type="ECO:0000259" key="1">
    <source>
        <dbReference type="Pfam" id="PF07583"/>
    </source>
</evidence>
<dbReference type="SUPFAM" id="SSF46626">
    <property type="entry name" value="Cytochrome c"/>
    <property type="match status" value="1"/>
</dbReference>
<feature type="domain" description="Cytochrome C Planctomycete-type" evidence="3">
    <location>
        <begin position="55"/>
        <end position="117"/>
    </location>
</feature>
<protein>
    <recommendedName>
        <fullName evidence="6">Cytochrome c domain-containing protein</fullName>
    </recommendedName>
</protein>
<comment type="caution">
    <text evidence="4">The sequence shown here is derived from an EMBL/GenBank/DDBJ whole genome shotgun (WGS) entry which is preliminary data.</text>
</comment>
<evidence type="ECO:0000259" key="2">
    <source>
        <dbReference type="Pfam" id="PF07587"/>
    </source>
</evidence>
<evidence type="ECO:0000259" key="3">
    <source>
        <dbReference type="Pfam" id="PF07635"/>
    </source>
</evidence>
<dbReference type="GO" id="GO:0009055">
    <property type="term" value="F:electron transfer activity"/>
    <property type="evidence" value="ECO:0007669"/>
    <property type="project" value="InterPro"/>
</dbReference>
<dbReference type="OrthoDB" id="1450284at2"/>
<sequence length="774" mass="87790">MNIKWNRFPIGISLLASVWLGQACQKGGADAPALESVPDQISYNFHVRPILSDNCFACHGPDANKREAGLRLDIAEDAYKALAETPGAHGIVPGNPSRSEAFIRMVSDDPELRMPPPSSNLKLTDIEIQVIEKWIRQGAKYEPHWAFVPPVKAQVPSPKDARWARNDVDRFIRHTMQQVGFKPNEEADKESLLKRLSLDLTGLPPTVEMMDDFINDNDPDAYERWVDRLLSSDAYGEKMAVYWMDIARFADSHGFQDDSYRSMWPWRDWVIHAFNSNMPYDQFVTWQLAGDLLPNPTKEQILATGFNRNHKITEEGGIVDEEYRVMYVTDRTNTVGKALMGITMECAGCHDHKYDPISQKEYYELYAFFNNIRERGIESVVGGPETYAKVPFMEITNEEVSSILRFVNKRDTLQLIVSIMGELDSIRPTYILDRGLYDQPTTPVKPRTPEAILSFAPDLEPNRLGLAKWLFDPQNPLTSRVFVNQIWQEFFGRGIVSTPGDFGMQGALPSHPELLDWLAADFMEHGWDIKRLVRQLVTSATYRQSAVLTADKMERDPENIYLARAPRFRVKAEFVRDIVLSSSGLINPEIGGPSAKPYQPPGLWEGATSGRGILSMYKQDHGPQLYRRGLYTFIKRTVPPPAMTMFDASNRDQCEVERTLTNTPLQALVMLNDPTVLEASRVLAGRLLQSSGSAEDRIATAFRQIVCRTPTEREMKLLTRYHQGRLESLGIDEARDLLTVGEYPMVQGLDEVEWASLMQVIVSIYNLEETISKT</sequence>
<evidence type="ECO:0000313" key="5">
    <source>
        <dbReference type="Proteomes" id="UP000013909"/>
    </source>
</evidence>
<dbReference type="AlphaFoldDB" id="R7ZW29"/>
<feature type="domain" description="DUF1549" evidence="1">
    <location>
        <begin position="168"/>
        <end position="373"/>
    </location>
</feature>
<name>R7ZW29_9BACT</name>
<dbReference type="Pfam" id="PF07587">
    <property type="entry name" value="PSD1"/>
    <property type="match status" value="1"/>
</dbReference>
<dbReference type="InterPro" id="IPR036909">
    <property type="entry name" value="Cyt_c-like_dom_sf"/>
</dbReference>
<dbReference type="Pfam" id="PF07635">
    <property type="entry name" value="PSCyt1"/>
    <property type="match status" value="1"/>
</dbReference>
<proteinExistence type="predicted"/>
<dbReference type="Proteomes" id="UP000013909">
    <property type="component" value="Unassembled WGS sequence"/>
</dbReference>
<organism evidence="4 5">
    <name type="scientific">Lunatimonas lonarensis</name>
    <dbReference type="NCBI Taxonomy" id="1232681"/>
    <lineage>
        <taxon>Bacteria</taxon>
        <taxon>Pseudomonadati</taxon>
        <taxon>Bacteroidota</taxon>
        <taxon>Cytophagia</taxon>
        <taxon>Cytophagales</taxon>
        <taxon>Cyclobacteriaceae</taxon>
    </lineage>
</organism>
<dbReference type="PROSITE" id="PS51257">
    <property type="entry name" value="PROKAR_LIPOPROTEIN"/>
    <property type="match status" value="1"/>
</dbReference>
<feature type="domain" description="DUF1553" evidence="2">
    <location>
        <begin position="462"/>
        <end position="721"/>
    </location>
</feature>
<accession>R7ZW29</accession>
<evidence type="ECO:0000313" key="4">
    <source>
        <dbReference type="EMBL" id="EON78351.1"/>
    </source>
</evidence>
<dbReference type="InterPro" id="IPR011444">
    <property type="entry name" value="DUF1549"/>
</dbReference>
<dbReference type="RefSeq" id="WP_010853360.1">
    <property type="nucleotide sequence ID" value="NZ_AQHR01000040.1"/>
</dbReference>
<reference evidence="4 5" key="1">
    <citation type="submission" date="2013-02" db="EMBL/GenBank/DDBJ databases">
        <title>A novel strain isolated from Lonar lake, Maharashtra, India.</title>
        <authorList>
            <person name="Singh A."/>
        </authorList>
    </citation>
    <scope>NUCLEOTIDE SEQUENCE [LARGE SCALE GENOMIC DNA]</scope>
    <source>
        <strain evidence="4 5">AK24</strain>
    </source>
</reference>
<dbReference type="PATRIC" id="fig|1288963.3.peg.1211"/>